<dbReference type="PROSITE" id="PS00211">
    <property type="entry name" value="ABC_TRANSPORTER_1"/>
    <property type="match status" value="1"/>
</dbReference>
<dbReference type="InterPro" id="IPR027417">
    <property type="entry name" value="P-loop_NTPase"/>
</dbReference>
<dbReference type="GO" id="GO:0016887">
    <property type="term" value="F:ATP hydrolysis activity"/>
    <property type="evidence" value="ECO:0007669"/>
    <property type="project" value="InterPro"/>
</dbReference>
<keyword evidence="1" id="KW-0547">Nucleotide-binding</keyword>
<dbReference type="AlphaFoldDB" id="U1GQJ9"/>
<dbReference type="STRING" id="1125725.HMPREF1325_2465"/>
<dbReference type="PANTHER" id="PTHR43158">
    <property type="entry name" value="SKFA PEPTIDE EXPORT ATP-BINDING PROTEIN SKFE"/>
    <property type="match status" value="1"/>
</dbReference>
<comment type="caution">
    <text evidence="4">The sequence shown here is derived from an EMBL/GenBank/DDBJ whole genome shotgun (WGS) entry which is preliminary data.</text>
</comment>
<name>U1GQJ9_TRESO</name>
<gene>
    <name evidence="5" type="ORF">HMPREF0860_1556</name>
    <name evidence="4" type="ORF">HMPREF1325_2465</name>
</gene>
<keyword evidence="2 4" id="KW-0067">ATP-binding</keyword>
<dbReference type="InterPro" id="IPR017871">
    <property type="entry name" value="ABC_transporter-like_CS"/>
</dbReference>
<dbReference type="EMBL" id="AVQI01000053">
    <property type="protein sequence ID" value="ERK01717.1"/>
    <property type="molecule type" value="Genomic_DNA"/>
</dbReference>
<dbReference type="Proteomes" id="UP000016646">
    <property type="component" value="Unassembled WGS sequence"/>
</dbReference>
<dbReference type="PATRIC" id="fig|1125725.3.peg.1636"/>
<dbReference type="Gene3D" id="3.40.50.300">
    <property type="entry name" value="P-loop containing nucleotide triphosphate hydrolases"/>
    <property type="match status" value="2"/>
</dbReference>
<evidence type="ECO:0000313" key="7">
    <source>
        <dbReference type="Proteomes" id="UP000016646"/>
    </source>
</evidence>
<proteinExistence type="predicted"/>
<sequence>MQRALITLENCRIENAKRILIASVSWTMRTGEVWLVTGSNGGGKAAFLAALAGELGILPNDGETRGRFFSEFNNSAEIVSLERAAALIQEERENDESEYCEGGVDIGRTGRTFIAEALTDIDKKKSVTPELLDSIASHRAVKLCGIEAVLERGLKYMSTGEIRRTLLARALVSEKKLLILSDPFAGLDAESRTILKNFFNEIALEQRAERASNEANPYIILGAERYTEIPDAVTHVIEFNEGALSFCGTRGDYEKIIEERKTENEKTRSADKAVFARQIINFQSDLKMTDDDSASQGKTQSDRRVLIEMHRVNVGWDGRAVLSDLNWTLYEGEHWLIRGPNGSGKTTFLELITGDNMQVYSNDVRVFGSRRGSGETMWDIKAKLGIVSYRMHVEYRMLGGTALRDVVVSGFRDSIGLYGKATDMETAAAERWLSLGGFSGRGNEIFSALSYGEQRAVLILRAAVKCPLILVLDEPCHGLDESHRRRVLDLLETIAQSGTTTLLHVTHESDEALACEKHILEFHPGKTPMYTILTI</sequence>
<dbReference type="OrthoDB" id="9789994at2"/>
<dbReference type="SUPFAM" id="SSF52540">
    <property type="entry name" value="P-loop containing nucleoside triphosphate hydrolases"/>
    <property type="match status" value="2"/>
</dbReference>
<dbReference type="GO" id="GO:0005524">
    <property type="term" value="F:ATP binding"/>
    <property type="evidence" value="ECO:0007669"/>
    <property type="project" value="UniProtKB-KW"/>
</dbReference>
<dbReference type="InterPro" id="IPR003439">
    <property type="entry name" value="ABC_transporter-like_ATP-bd"/>
</dbReference>
<organism evidence="4 6">
    <name type="scientific">Treponema socranskii subsp. socranskii VPI DR56BR1116 = ATCC 35536</name>
    <dbReference type="NCBI Taxonomy" id="1125725"/>
    <lineage>
        <taxon>Bacteria</taxon>
        <taxon>Pseudomonadati</taxon>
        <taxon>Spirochaetota</taxon>
        <taxon>Spirochaetia</taxon>
        <taxon>Spirochaetales</taxon>
        <taxon>Treponemataceae</taxon>
        <taxon>Treponema</taxon>
    </lineage>
</organism>
<dbReference type="EMBL" id="AUZJ01000043">
    <property type="protein sequence ID" value="ERF60255.1"/>
    <property type="molecule type" value="Genomic_DNA"/>
</dbReference>
<dbReference type="Proteomes" id="UP000016412">
    <property type="component" value="Unassembled WGS sequence"/>
</dbReference>
<dbReference type="RefSeq" id="WP_021330654.1">
    <property type="nucleotide sequence ID" value="NZ_AUZJ01000043.1"/>
</dbReference>
<dbReference type="InterPro" id="IPR003593">
    <property type="entry name" value="AAA+_ATPase"/>
</dbReference>
<protein>
    <submittedName>
        <fullName evidence="4">ABC transporter, ATP-binding protein</fullName>
    </submittedName>
</protein>
<dbReference type="PANTHER" id="PTHR43158:SF2">
    <property type="entry name" value="SKFA PEPTIDE EXPORT ATP-BINDING PROTEIN SKFE"/>
    <property type="match status" value="1"/>
</dbReference>
<dbReference type="PROSITE" id="PS50893">
    <property type="entry name" value="ABC_TRANSPORTER_2"/>
    <property type="match status" value="2"/>
</dbReference>
<evidence type="ECO:0000259" key="3">
    <source>
        <dbReference type="PROSITE" id="PS50893"/>
    </source>
</evidence>
<evidence type="ECO:0000313" key="5">
    <source>
        <dbReference type="EMBL" id="ERK01717.1"/>
    </source>
</evidence>
<dbReference type="Pfam" id="PF00005">
    <property type="entry name" value="ABC_tran"/>
    <property type="match status" value="2"/>
</dbReference>
<dbReference type="SMART" id="SM00382">
    <property type="entry name" value="AAA"/>
    <property type="match status" value="2"/>
</dbReference>
<keyword evidence="7" id="KW-1185">Reference proteome</keyword>
<evidence type="ECO:0000313" key="4">
    <source>
        <dbReference type="EMBL" id="ERF60255.1"/>
    </source>
</evidence>
<accession>U1GQJ9</accession>
<feature type="domain" description="ABC transporter" evidence="3">
    <location>
        <begin position="6"/>
        <end position="266"/>
    </location>
</feature>
<reference evidence="6 7" key="1">
    <citation type="submission" date="2013-08" db="EMBL/GenBank/DDBJ databases">
        <authorList>
            <person name="Durkin A.S."/>
            <person name="Haft D.R."/>
            <person name="McCorrison J."/>
            <person name="Torralba M."/>
            <person name="Gillis M."/>
            <person name="Haft D.H."/>
            <person name="Methe B."/>
            <person name="Sutton G."/>
            <person name="Nelson K.E."/>
        </authorList>
    </citation>
    <scope>NUCLEOTIDE SEQUENCE [LARGE SCALE GENOMIC DNA]</scope>
    <source>
        <strain evidence="5 7">ATCC 35536</strain>
        <strain evidence="4 6">VPI DR56BR1116</strain>
    </source>
</reference>
<dbReference type="eggNOG" id="COG1119">
    <property type="taxonomic scope" value="Bacteria"/>
</dbReference>
<evidence type="ECO:0000313" key="6">
    <source>
        <dbReference type="Proteomes" id="UP000016412"/>
    </source>
</evidence>
<evidence type="ECO:0000256" key="1">
    <source>
        <dbReference type="ARBA" id="ARBA00022741"/>
    </source>
</evidence>
<evidence type="ECO:0000256" key="2">
    <source>
        <dbReference type="ARBA" id="ARBA00022840"/>
    </source>
</evidence>
<feature type="domain" description="ABC transporter" evidence="3">
    <location>
        <begin position="307"/>
        <end position="535"/>
    </location>
</feature>